<feature type="transmembrane region" description="Helical" evidence="1">
    <location>
        <begin position="26"/>
        <end position="45"/>
    </location>
</feature>
<gene>
    <name evidence="2" type="ORF">BDV38DRAFT_287603</name>
</gene>
<keyword evidence="1" id="KW-0812">Transmembrane</keyword>
<evidence type="ECO:0000313" key="2">
    <source>
        <dbReference type="EMBL" id="KAE8132567.1"/>
    </source>
</evidence>
<accession>A0A5N6SF46</accession>
<dbReference type="PANTHER" id="PTHR35043">
    <property type="entry name" value="TRANSCRIPTION FACTOR DOMAIN-CONTAINING PROTEIN"/>
    <property type="match status" value="1"/>
</dbReference>
<evidence type="ECO:0000313" key="3">
    <source>
        <dbReference type="Proteomes" id="UP000325672"/>
    </source>
</evidence>
<dbReference type="PANTHER" id="PTHR35043:SF7">
    <property type="entry name" value="TRANSCRIPTION FACTOR DOMAIN-CONTAINING PROTEIN"/>
    <property type="match status" value="1"/>
</dbReference>
<feature type="transmembrane region" description="Helical" evidence="1">
    <location>
        <begin position="441"/>
        <end position="464"/>
    </location>
</feature>
<proteinExistence type="predicted"/>
<feature type="transmembrane region" description="Helical" evidence="1">
    <location>
        <begin position="84"/>
        <end position="103"/>
    </location>
</feature>
<evidence type="ECO:0000256" key="1">
    <source>
        <dbReference type="SAM" id="Phobius"/>
    </source>
</evidence>
<keyword evidence="1" id="KW-0472">Membrane</keyword>
<dbReference type="Proteomes" id="UP000325672">
    <property type="component" value="Unassembled WGS sequence"/>
</dbReference>
<name>A0A5N6SF46_ASPPS</name>
<keyword evidence="1" id="KW-1133">Transmembrane helix</keyword>
<dbReference type="AlphaFoldDB" id="A0A5N6SF46"/>
<sequence length="538" mass="61867">MTSIFGVRPRNDTAARWESEPNARGTWAILSSSLITLALCVWTAVHLNLPGHGKSNYTEKYRSLGFLVQRWPKLSWLVLWWRKAAWLVLGIFAPEVVIFAALGQWTEAHRLTRIICKAYQQDRSVSWIRRMFRRLRRRWKKTDLEAGIERSRRRSRRLHQWTKMHSFLVVMGGVVFDTGEMDFLPAHRTRLTILPRGIMTLAEHAPHLIPDISGEEIKDKSKADGVTKALMCIQAFWFCVQTFARINKGIYISLLEWNTLVHAVCALIMYGIWWHKPLDVSEPLVISGPQAMELCAAMCTMSNIDGCLGPFLDQSGLAMERGDLRMDCSQSSPKTQLATALLDNGASTDHTRWELTKAACLKAKTENWQPEYGSNHQLSQLARGFLCLRSSREFTADKLDYEGVADRCQNWGGTLRWLVKGRQPISGALGSPYYHQTWHPVWVWAWLSFGFSGIIYGSLHLLAWDAPFHSAAEKTLWHMCSLVITCYTAWKRFVVPMFFTLYIFSRLFLVVECFVNLAFLPREVYETLQWAEYIPHIS</sequence>
<dbReference type="OrthoDB" id="3061561at2759"/>
<dbReference type="GeneID" id="43645117"/>
<keyword evidence="3" id="KW-1185">Reference proteome</keyword>
<feature type="transmembrane region" description="Helical" evidence="1">
    <location>
        <begin position="499"/>
        <end position="520"/>
    </location>
</feature>
<protein>
    <submittedName>
        <fullName evidence="2">Uncharacterized protein</fullName>
    </submittedName>
</protein>
<reference evidence="2 3" key="1">
    <citation type="submission" date="2019-04" db="EMBL/GenBank/DDBJ databases">
        <title>Friends and foes A comparative genomics study of 23 Aspergillus species from section Flavi.</title>
        <authorList>
            <consortium name="DOE Joint Genome Institute"/>
            <person name="Kjaerbolling I."/>
            <person name="Vesth T."/>
            <person name="Frisvad J.C."/>
            <person name="Nybo J.L."/>
            <person name="Theobald S."/>
            <person name="Kildgaard S."/>
            <person name="Isbrandt T."/>
            <person name="Kuo A."/>
            <person name="Sato A."/>
            <person name="Lyhne E.K."/>
            <person name="Kogle M.E."/>
            <person name="Wiebenga A."/>
            <person name="Kun R.S."/>
            <person name="Lubbers R.J."/>
            <person name="Makela M.R."/>
            <person name="Barry K."/>
            <person name="Chovatia M."/>
            <person name="Clum A."/>
            <person name="Daum C."/>
            <person name="Haridas S."/>
            <person name="He G."/>
            <person name="LaButti K."/>
            <person name="Lipzen A."/>
            <person name="Mondo S."/>
            <person name="Riley R."/>
            <person name="Salamov A."/>
            <person name="Simmons B.A."/>
            <person name="Magnuson J.K."/>
            <person name="Henrissat B."/>
            <person name="Mortensen U.H."/>
            <person name="Larsen T.O."/>
            <person name="Devries R.P."/>
            <person name="Grigoriev I.V."/>
            <person name="Machida M."/>
            <person name="Baker S.E."/>
            <person name="Andersen M.R."/>
        </authorList>
    </citation>
    <scope>NUCLEOTIDE SEQUENCE [LARGE SCALE GENOMIC DNA]</scope>
    <source>
        <strain evidence="2 3">CBS 117625</strain>
    </source>
</reference>
<dbReference type="RefSeq" id="XP_031908630.1">
    <property type="nucleotide sequence ID" value="XM_032060907.1"/>
</dbReference>
<organism evidence="2 3">
    <name type="scientific">Aspergillus pseudotamarii</name>
    <dbReference type="NCBI Taxonomy" id="132259"/>
    <lineage>
        <taxon>Eukaryota</taxon>
        <taxon>Fungi</taxon>
        <taxon>Dikarya</taxon>
        <taxon>Ascomycota</taxon>
        <taxon>Pezizomycotina</taxon>
        <taxon>Eurotiomycetes</taxon>
        <taxon>Eurotiomycetidae</taxon>
        <taxon>Eurotiales</taxon>
        <taxon>Aspergillaceae</taxon>
        <taxon>Aspergillus</taxon>
        <taxon>Aspergillus subgen. Circumdati</taxon>
    </lineage>
</organism>
<dbReference type="EMBL" id="ML743630">
    <property type="protein sequence ID" value="KAE8132567.1"/>
    <property type="molecule type" value="Genomic_DNA"/>
</dbReference>